<keyword evidence="2" id="KW-1185">Reference proteome</keyword>
<evidence type="ECO:0000313" key="1">
    <source>
        <dbReference type="EMBL" id="KAK4349445.1"/>
    </source>
</evidence>
<proteinExistence type="predicted"/>
<dbReference type="Proteomes" id="UP001291623">
    <property type="component" value="Unassembled WGS sequence"/>
</dbReference>
<organism evidence="1 2">
    <name type="scientific">Anisodus tanguticus</name>
    <dbReference type="NCBI Taxonomy" id="243964"/>
    <lineage>
        <taxon>Eukaryota</taxon>
        <taxon>Viridiplantae</taxon>
        <taxon>Streptophyta</taxon>
        <taxon>Embryophyta</taxon>
        <taxon>Tracheophyta</taxon>
        <taxon>Spermatophyta</taxon>
        <taxon>Magnoliopsida</taxon>
        <taxon>eudicotyledons</taxon>
        <taxon>Gunneridae</taxon>
        <taxon>Pentapetalae</taxon>
        <taxon>asterids</taxon>
        <taxon>lamiids</taxon>
        <taxon>Solanales</taxon>
        <taxon>Solanaceae</taxon>
        <taxon>Solanoideae</taxon>
        <taxon>Hyoscyameae</taxon>
        <taxon>Anisodus</taxon>
    </lineage>
</organism>
<protein>
    <submittedName>
        <fullName evidence="1">Uncharacterized protein</fullName>
    </submittedName>
</protein>
<sequence length="112" mass="13137">MYEHSVLTELLLLSDEAEYRLWAKTSLIMPNQVFHWANDLPSYAKGPILSDEAEYRLDWIMMHLLDTSTRDTSLFKTAVSTNINNRDFLGFSVHDFNLCQAQQQQELQQLKR</sequence>
<name>A0AAE1RC60_9SOLA</name>
<accession>A0AAE1RC60</accession>
<dbReference type="AlphaFoldDB" id="A0AAE1RC60"/>
<evidence type="ECO:0000313" key="2">
    <source>
        <dbReference type="Proteomes" id="UP001291623"/>
    </source>
</evidence>
<reference evidence="1" key="1">
    <citation type="submission" date="2023-12" db="EMBL/GenBank/DDBJ databases">
        <title>Genome assembly of Anisodus tanguticus.</title>
        <authorList>
            <person name="Wang Y.-J."/>
        </authorList>
    </citation>
    <scope>NUCLEOTIDE SEQUENCE</scope>
    <source>
        <strain evidence="1">KB-2021</strain>
        <tissue evidence="1">Leaf</tissue>
    </source>
</reference>
<gene>
    <name evidence="1" type="ORF">RND71_032200</name>
</gene>
<dbReference type="EMBL" id="JAVYJV010000017">
    <property type="protein sequence ID" value="KAK4349445.1"/>
    <property type="molecule type" value="Genomic_DNA"/>
</dbReference>
<comment type="caution">
    <text evidence="1">The sequence shown here is derived from an EMBL/GenBank/DDBJ whole genome shotgun (WGS) entry which is preliminary data.</text>
</comment>